<organism evidence="1 2">
    <name type="scientific">Gymnopilus junonius</name>
    <name type="common">Spectacular rustgill mushroom</name>
    <name type="synonym">Gymnopilus spectabilis subsp. junonius</name>
    <dbReference type="NCBI Taxonomy" id="109634"/>
    <lineage>
        <taxon>Eukaryota</taxon>
        <taxon>Fungi</taxon>
        <taxon>Dikarya</taxon>
        <taxon>Basidiomycota</taxon>
        <taxon>Agaricomycotina</taxon>
        <taxon>Agaricomycetes</taxon>
        <taxon>Agaricomycetidae</taxon>
        <taxon>Agaricales</taxon>
        <taxon>Agaricineae</taxon>
        <taxon>Hymenogastraceae</taxon>
        <taxon>Gymnopilus</taxon>
    </lineage>
</organism>
<comment type="caution">
    <text evidence="1">The sequence shown here is derived from an EMBL/GenBank/DDBJ whole genome shotgun (WGS) entry which is preliminary data.</text>
</comment>
<accession>A0A9P5P3Z7</accession>
<reference evidence="1" key="1">
    <citation type="submission" date="2020-11" db="EMBL/GenBank/DDBJ databases">
        <authorList>
            <consortium name="DOE Joint Genome Institute"/>
            <person name="Ahrendt S."/>
            <person name="Riley R."/>
            <person name="Andreopoulos W."/>
            <person name="LaButti K."/>
            <person name="Pangilinan J."/>
            <person name="Ruiz-duenas F.J."/>
            <person name="Barrasa J.M."/>
            <person name="Sanchez-Garcia M."/>
            <person name="Camarero S."/>
            <person name="Miyauchi S."/>
            <person name="Serrano A."/>
            <person name="Linde D."/>
            <person name="Babiker R."/>
            <person name="Drula E."/>
            <person name="Ayuso-Fernandez I."/>
            <person name="Pacheco R."/>
            <person name="Padilla G."/>
            <person name="Ferreira P."/>
            <person name="Barriuso J."/>
            <person name="Kellner H."/>
            <person name="Castanera R."/>
            <person name="Alfaro M."/>
            <person name="Ramirez L."/>
            <person name="Pisabarro A.G."/>
            <person name="Kuo A."/>
            <person name="Tritt A."/>
            <person name="Lipzen A."/>
            <person name="He G."/>
            <person name="Yan M."/>
            <person name="Ng V."/>
            <person name="Cullen D."/>
            <person name="Martin F."/>
            <person name="Rosso M.-N."/>
            <person name="Henrissat B."/>
            <person name="Hibbett D."/>
            <person name="Martinez A.T."/>
            <person name="Grigoriev I.V."/>
        </authorList>
    </citation>
    <scope>NUCLEOTIDE SEQUENCE</scope>
    <source>
        <strain evidence="1">AH 44721</strain>
    </source>
</reference>
<dbReference type="Proteomes" id="UP000724874">
    <property type="component" value="Unassembled WGS sequence"/>
</dbReference>
<dbReference type="EMBL" id="JADNYJ010000002">
    <property type="protein sequence ID" value="KAF8913250.1"/>
    <property type="molecule type" value="Genomic_DNA"/>
</dbReference>
<gene>
    <name evidence="1" type="ORF">CPB84DRAFT_1841638</name>
</gene>
<dbReference type="AlphaFoldDB" id="A0A9P5P3Z7"/>
<name>A0A9P5P3Z7_GYMJU</name>
<evidence type="ECO:0000313" key="2">
    <source>
        <dbReference type="Proteomes" id="UP000724874"/>
    </source>
</evidence>
<proteinExistence type="predicted"/>
<sequence length="128" mass="14312">MPANILNLVLGRESYTPLARFEKAQPTLTLVVGKHIQGKVHEAKMLAHSSQAPNNDVVVKWSTDLQGMRDLQHEYKIYSDELAKLQGKAVPKCISLFKSETNIGPNTCLILEKCIPSPVEFCDDETEF</sequence>
<evidence type="ECO:0000313" key="1">
    <source>
        <dbReference type="EMBL" id="KAF8913250.1"/>
    </source>
</evidence>
<protein>
    <submittedName>
        <fullName evidence="1">Uncharacterized protein</fullName>
    </submittedName>
</protein>
<keyword evidence="2" id="KW-1185">Reference proteome</keyword>